<protein>
    <submittedName>
        <fullName evidence="1">Uncharacterized protein</fullName>
    </submittedName>
</protein>
<reference evidence="1 2" key="1">
    <citation type="journal article" date="2013" name="Mar. Genomics">
        <title>Expression of sulfatases in Rhodopirellula baltica and the diversity of sulfatases in the genus Rhodopirellula.</title>
        <authorList>
            <person name="Wegner C.E."/>
            <person name="Richter-Heitmann T."/>
            <person name="Klindworth A."/>
            <person name="Klockow C."/>
            <person name="Richter M."/>
            <person name="Achstetter T."/>
            <person name="Glockner F.O."/>
            <person name="Harder J."/>
        </authorList>
    </citation>
    <scope>NUCLEOTIDE SEQUENCE [LARGE SCALE GENOMIC DNA]</scope>
    <source>
        <strain evidence="1 2">SM41</strain>
    </source>
</reference>
<proteinExistence type="predicted"/>
<comment type="caution">
    <text evidence="1">The sequence shown here is derived from an EMBL/GenBank/DDBJ whole genome shotgun (WGS) entry which is preliminary data.</text>
</comment>
<name>M5UE30_9BACT</name>
<organism evidence="1 2">
    <name type="scientific">Rhodopirellula sallentina SM41</name>
    <dbReference type="NCBI Taxonomy" id="1263870"/>
    <lineage>
        <taxon>Bacteria</taxon>
        <taxon>Pseudomonadati</taxon>
        <taxon>Planctomycetota</taxon>
        <taxon>Planctomycetia</taxon>
        <taxon>Pirellulales</taxon>
        <taxon>Pirellulaceae</taxon>
        <taxon>Rhodopirellula</taxon>
    </lineage>
</organism>
<dbReference type="EMBL" id="ANOH01000287">
    <property type="protein sequence ID" value="EMI54243.1"/>
    <property type="molecule type" value="Genomic_DNA"/>
</dbReference>
<keyword evidence="2" id="KW-1185">Reference proteome</keyword>
<evidence type="ECO:0000313" key="1">
    <source>
        <dbReference type="EMBL" id="EMI54243.1"/>
    </source>
</evidence>
<dbReference type="AlphaFoldDB" id="M5UE30"/>
<accession>M5UE30</accession>
<sequence>MIEPKGDGFDMCGHSFIRAVRKIEPFAINRGGTSLTQRDARAATCNEP</sequence>
<gene>
    <name evidence="1" type="ORF">RSSM_04314</name>
</gene>
<evidence type="ECO:0000313" key="2">
    <source>
        <dbReference type="Proteomes" id="UP000011885"/>
    </source>
</evidence>
<dbReference type="Proteomes" id="UP000011885">
    <property type="component" value="Unassembled WGS sequence"/>
</dbReference>
<dbReference type="PATRIC" id="fig|1263870.3.peg.4559"/>